<organism evidence="1 2">
    <name type="scientific">Zhongshania guokunii</name>
    <dbReference type="NCBI Taxonomy" id="641783"/>
    <lineage>
        <taxon>Bacteria</taxon>
        <taxon>Pseudomonadati</taxon>
        <taxon>Pseudomonadota</taxon>
        <taxon>Gammaproteobacteria</taxon>
        <taxon>Cellvibrionales</taxon>
        <taxon>Spongiibacteraceae</taxon>
        <taxon>Zhongshania</taxon>
    </lineage>
</organism>
<proteinExistence type="predicted"/>
<comment type="caution">
    <text evidence="1">The sequence shown here is derived from an EMBL/GenBank/DDBJ whole genome shotgun (WGS) entry which is preliminary data.</text>
</comment>
<reference evidence="1 2" key="1">
    <citation type="journal article" date="2011" name="Int. J. Syst. Evol. Microbiol.">
        <title>Zhongshania antarctica gen. nov., sp. nov. and Zhongshania guokunii sp. nov., gammaproteobacteria respectively isolated from coastal attached (fast) ice and surface seawater of the Antarctic.</title>
        <authorList>
            <person name="Li H.J."/>
            <person name="Zhang X.Y."/>
            <person name="Chen C.X."/>
            <person name="Zhang Y.J."/>
            <person name="Gao Z.M."/>
            <person name="Yu Y."/>
            <person name="Chen X.L."/>
            <person name="Chen B."/>
            <person name="Zhang Y.Z."/>
        </authorList>
    </citation>
    <scope>NUCLEOTIDE SEQUENCE [LARGE SCALE GENOMIC DNA]</scope>
    <source>
        <strain evidence="1 2">ZS6-22T</strain>
    </source>
</reference>
<dbReference type="InterPro" id="IPR038086">
    <property type="entry name" value="DUF2789_sf"/>
</dbReference>
<dbReference type="Proteomes" id="UP001557485">
    <property type="component" value="Unassembled WGS sequence"/>
</dbReference>
<protein>
    <submittedName>
        <fullName evidence="1">DUF2789 family protein</fullName>
    </submittedName>
</protein>
<dbReference type="Pfam" id="PF10982">
    <property type="entry name" value="DUF2789"/>
    <property type="match status" value="1"/>
</dbReference>
<evidence type="ECO:0000313" key="1">
    <source>
        <dbReference type="EMBL" id="MEX1668300.1"/>
    </source>
</evidence>
<dbReference type="InterPro" id="IPR021250">
    <property type="entry name" value="DUF2789"/>
</dbReference>
<dbReference type="RefSeq" id="WP_368380588.1">
    <property type="nucleotide sequence ID" value="NZ_JBFRYA010000003.1"/>
</dbReference>
<dbReference type="EMBL" id="JBFRYA010000003">
    <property type="protein sequence ID" value="MEX1668300.1"/>
    <property type="molecule type" value="Genomic_DNA"/>
</dbReference>
<name>A0ABV3U463_9GAMM</name>
<accession>A0ABV3U463</accession>
<dbReference type="Gene3D" id="1.10.10.1130">
    <property type="entry name" value="Uncharacterised protein PF10982, DUF2789"/>
    <property type="match status" value="1"/>
</dbReference>
<gene>
    <name evidence="1" type="ORF">AB4876_05210</name>
</gene>
<evidence type="ECO:0000313" key="2">
    <source>
        <dbReference type="Proteomes" id="UP001557485"/>
    </source>
</evidence>
<keyword evidence="2" id="KW-1185">Reference proteome</keyword>
<sequence>MEVEAHSLASLFKQLGLDNTEQAIQDFIKINAPLSSGVELHKAHFWSASQSSLLQQSKDDDADWAEIVDQLDAMLRRSDLDK</sequence>